<reference evidence="3" key="3">
    <citation type="journal article" date="2005" name="Nature">
        <title>The map-based sequence of the rice genome.</title>
        <authorList>
            <consortium name="International rice genome sequencing project (IRGSP)"/>
            <person name="Matsumoto T."/>
            <person name="Wu J."/>
            <person name="Kanamori H."/>
            <person name="Katayose Y."/>
            <person name="Fujisawa M."/>
            <person name="Namiki N."/>
            <person name="Mizuno H."/>
            <person name="Yamamoto K."/>
            <person name="Antonio B.A."/>
            <person name="Baba T."/>
            <person name="Sakata K."/>
            <person name="Nagamura Y."/>
            <person name="Aoki H."/>
            <person name="Arikawa K."/>
            <person name="Arita K."/>
            <person name="Bito T."/>
            <person name="Chiden Y."/>
            <person name="Fujitsuka N."/>
            <person name="Fukunaka R."/>
            <person name="Hamada M."/>
            <person name="Harada C."/>
            <person name="Hayashi A."/>
            <person name="Hijishita S."/>
            <person name="Honda M."/>
            <person name="Hosokawa S."/>
            <person name="Ichikawa Y."/>
            <person name="Idonuma A."/>
            <person name="Iijima M."/>
            <person name="Ikeda M."/>
            <person name="Ikeno M."/>
            <person name="Ito K."/>
            <person name="Ito S."/>
            <person name="Ito T."/>
            <person name="Ito Y."/>
            <person name="Ito Y."/>
            <person name="Iwabuchi A."/>
            <person name="Kamiya K."/>
            <person name="Karasawa W."/>
            <person name="Kurita K."/>
            <person name="Katagiri S."/>
            <person name="Kikuta A."/>
            <person name="Kobayashi H."/>
            <person name="Kobayashi N."/>
            <person name="Machita K."/>
            <person name="Maehara T."/>
            <person name="Masukawa M."/>
            <person name="Mizubayashi T."/>
            <person name="Mukai Y."/>
            <person name="Nagasaki H."/>
            <person name="Nagata Y."/>
            <person name="Naito S."/>
            <person name="Nakashima M."/>
            <person name="Nakama Y."/>
            <person name="Nakamichi Y."/>
            <person name="Nakamura M."/>
            <person name="Meguro A."/>
            <person name="Negishi M."/>
            <person name="Ohta I."/>
            <person name="Ohta T."/>
            <person name="Okamoto M."/>
            <person name="Ono N."/>
            <person name="Saji S."/>
            <person name="Sakaguchi M."/>
            <person name="Sakai K."/>
            <person name="Shibata M."/>
            <person name="Shimokawa T."/>
            <person name="Song J."/>
            <person name="Takazaki Y."/>
            <person name="Terasawa K."/>
            <person name="Tsugane M."/>
            <person name="Tsuji K."/>
            <person name="Ueda S."/>
            <person name="Waki K."/>
            <person name="Yamagata H."/>
            <person name="Yamamoto M."/>
            <person name="Yamamoto S."/>
            <person name="Yamane H."/>
            <person name="Yoshiki S."/>
            <person name="Yoshihara R."/>
            <person name="Yukawa K."/>
            <person name="Zhong H."/>
            <person name="Yano M."/>
            <person name="Yuan Q."/>
            <person name="Ouyang S."/>
            <person name="Liu J."/>
            <person name="Jones K.M."/>
            <person name="Gansberger K."/>
            <person name="Moffat K."/>
            <person name="Hill J."/>
            <person name="Bera J."/>
            <person name="Fadrosh D."/>
            <person name="Jin S."/>
            <person name="Johri S."/>
            <person name="Kim M."/>
            <person name="Overton L."/>
            <person name="Reardon M."/>
            <person name="Tsitrin T."/>
            <person name="Vuong H."/>
            <person name="Weaver B."/>
            <person name="Ciecko A."/>
            <person name="Tallon L."/>
            <person name="Jackson J."/>
            <person name="Pai G."/>
            <person name="Aken S.V."/>
            <person name="Utterback T."/>
            <person name="Reidmuller S."/>
            <person name="Feldblyum T."/>
            <person name="Hsiao J."/>
            <person name="Zismann V."/>
            <person name="Iobst S."/>
            <person name="de Vazeille A.R."/>
            <person name="Buell C.R."/>
            <person name="Ying K."/>
            <person name="Li Y."/>
            <person name="Lu T."/>
            <person name="Huang Y."/>
            <person name="Zhao Q."/>
            <person name="Feng Q."/>
            <person name="Zhang L."/>
            <person name="Zhu J."/>
            <person name="Weng Q."/>
            <person name="Mu J."/>
            <person name="Lu Y."/>
            <person name="Fan D."/>
            <person name="Liu Y."/>
            <person name="Guan J."/>
            <person name="Zhang Y."/>
            <person name="Yu S."/>
            <person name="Liu X."/>
            <person name="Zhang Y."/>
            <person name="Hong G."/>
            <person name="Han B."/>
            <person name="Choisne N."/>
            <person name="Demange N."/>
            <person name="Orjeda G."/>
            <person name="Samain S."/>
            <person name="Cattolico L."/>
            <person name="Pelletier E."/>
            <person name="Couloux A."/>
            <person name="Segurens B."/>
            <person name="Wincker P."/>
            <person name="D'Hont A."/>
            <person name="Scarpelli C."/>
            <person name="Weissenbach J."/>
            <person name="Salanoubat M."/>
            <person name="Quetier F."/>
            <person name="Yu Y."/>
            <person name="Kim H.R."/>
            <person name="Rambo T."/>
            <person name="Currie J."/>
            <person name="Collura K."/>
            <person name="Luo M."/>
            <person name="Yang T."/>
            <person name="Ammiraju J.S.S."/>
            <person name="Engler F."/>
            <person name="Soderlund C."/>
            <person name="Wing R.A."/>
            <person name="Palmer L.E."/>
            <person name="de la Bastide M."/>
            <person name="Spiegel L."/>
            <person name="Nascimento L."/>
            <person name="Zutavern T."/>
            <person name="O'Shaughnessy A."/>
            <person name="Dike S."/>
            <person name="Dedhia N."/>
            <person name="Preston R."/>
            <person name="Balija V."/>
            <person name="McCombie W.R."/>
            <person name="Chow T."/>
            <person name="Chen H."/>
            <person name="Chung M."/>
            <person name="Chen C."/>
            <person name="Shaw J."/>
            <person name="Wu H."/>
            <person name="Hsiao K."/>
            <person name="Chao Y."/>
            <person name="Chu M."/>
            <person name="Cheng C."/>
            <person name="Hour A."/>
            <person name="Lee P."/>
            <person name="Lin S."/>
            <person name="Lin Y."/>
            <person name="Liou J."/>
            <person name="Liu S."/>
            <person name="Hsing Y."/>
            <person name="Raghuvanshi S."/>
            <person name="Mohanty A."/>
            <person name="Bharti A.K."/>
            <person name="Gaur A."/>
            <person name="Gupta V."/>
            <person name="Kumar D."/>
            <person name="Ravi V."/>
            <person name="Vij S."/>
            <person name="Kapur A."/>
            <person name="Khurana P."/>
            <person name="Khurana P."/>
            <person name="Khurana J.P."/>
            <person name="Tyagi A.K."/>
            <person name="Gaikwad K."/>
            <person name="Singh A."/>
            <person name="Dalal V."/>
            <person name="Srivastava S."/>
            <person name="Dixit A."/>
            <person name="Pal A.K."/>
            <person name="Ghazi I.A."/>
            <person name="Yadav M."/>
            <person name="Pandit A."/>
            <person name="Bhargava A."/>
            <person name="Sureshbabu K."/>
            <person name="Batra K."/>
            <person name="Sharma T.R."/>
            <person name="Mohapatra T."/>
            <person name="Singh N.K."/>
            <person name="Messing J."/>
            <person name="Nelson A.B."/>
            <person name="Fuks G."/>
            <person name="Kavchok S."/>
            <person name="Keizer G."/>
            <person name="Linton E."/>
            <person name="Llaca V."/>
            <person name="Song R."/>
            <person name="Tanyolac B."/>
            <person name="Young S."/>
            <person name="Ho-Il K."/>
            <person name="Hahn J.H."/>
            <person name="Sangsakoo G."/>
            <person name="Vanavichit A."/>
            <person name="de Mattos Luiz.A.T."/>
            <person name="Zimmer P.D."/>
            <person name="Malone G."/>
            <person name="Dellagostin O."/>
            <person name="de Oliveira A.C."/>
            <person name="Bevan M."/>
            <person name="Bancroft I."/>
            <person name="Minx P."/>
            <person name="Cordum H."/>
            <person name="Wilson R."/>
            <person name="Cheng Z."/>
            <person name="Jin W."/>
            <person name="Jiang J."/>
            <person name="Leong S.A."/>
            <person name="Iwama H."/>
            <person name="Gojobori T."/>
            <person name="Itoh T."/>
            <person name="Niimura Y."/>
            <person name="Fujii Y."/>
            <person name="Habara T."/>
            <person name="Sakai H."/>
            <person name="Sato Y."/>
            <person name="Wilson G."/>
            <person name="Kumar K."/>
            <person name="McCouch S."/>
            <person name="Juretic N."/>
            <person name="Hoen D."/>
            <person name="Wright S."/>
            <person name="Bruskiewich R."/>
            <person name="Bureau T."/>
            <person name="Miyao A."/>
            <person name="Hirochika H."/>
            <person name="Nishikawa T."/>
            <person name="Kadowaki K."/>
            <person name="Sugiura M."/>
            <person name="Burr B."/>
            <person name="Sasaki T."/>
        </authorList>
    </citation>
    <scope>NUCLEOTIDE SEQUENCE [LARGE SCALE GENOMIC DNA]</scope>
    <source>
        <strain evidence="3">cv. Nipponbare</strain>
    </source>
</reference>
<reference evidence="3" key="4">
    <citation type="journal article" date="2008" name="Nucleic Acids Res.">
        <title>The rice annotation project database (RAP-DB): 2008 update.</title>
        <authorList>
            <consortium name="The rice annotation project (RAP)"/>
        </authorList>
    </citation>
    <scope>GENOME REANNOTATION</scope>
    <source>
        <strain evidence="3">cv. Nipponbare</strain>
    </source>
</reference>
<reference evidence="1" key="1">
    <citation type="submission" date="2001-09" db="EMBL/GenBank/DDBJ databases">
        <title>Oryza sativa nipponbare(GA3) genomic DNA, chromosome 8, BAC clone:OJ1132_G05.</title>
        <authorList>
            <person name="Sasaki T."/>
            <person name="Matsumoto T."/>
            <person name="Yamamoto K."/>
        </authorList>
    </citation>
    <scope>NUCLEOTIDE SEQUENCE</scope>
</reference>
<accession>Q6ZB02</accession>
<proteinExistence type="predicted"/>
<protein>
    <submittedName>
        <fullName evidence="2">Uncharacterized protein</fullName>
    </submittedName>
</protein>
<evidence type="ECO:0000313" key="2">
    <source>
        <dbReference type="EMBL" id="BAD09767.1"/>
    </source>
</evidence>
<reference evidence="2" key="2">
    <citation type="submission" date="2002-01" db="EMBL/GenBank/DDBJ databases">
        <title>Oryza sativa nipponbare(GA3) genomic DNA, chromosome 8, BAC clone:OJ1465_C11.</title>
        <authorList>
            <person name="Sasaki T."/>
            <person name="Matsumoto T."/>
            <person name="Yamamoto K."/>
        </authorList>
    </citation>
    <scope>NUCLEOTIDE SEQUENCE</scope>
</reference>
<evidence type="ECO:0000313" key="3">
    <source>
        <dbReference type="Proteomes" id="UP000000763"/>
    </source>
</evidence>
<name>Q6ZB02_ORYSJ</name>
<gene>
    <name evidence="1" type="ORF">OJ1132_G05.11</name>
    <name evidence="2" type="ORF">OJ1465_C11.5</name>
</gene>
<dbReference type="EMBL" id="AP004135">
    <property type="protein sequence ID" value="BAD09186.1"/>
    <property type="molecule type" value="Genomic_DNA"/>
</dbReference>
<dbReference type="Proteomes" id="UP000000763">
    <property type="component" value="Chromosome 8"/>
</dbReference>
<dbReference type="EMBL" id="AP004649">
    <property type="protein sequence ID" value="BAD09767.1"/>
    <property type="molecule type" value="Genomic_DNA"/>
</dbReference>
<organism evidence="2 3">
    <name type="scientific">Oryza sativa subsp. japonica</name>
    <name type="common">Rice</name>
    <dbReference type="NCBI Taxonomy" id="39947"/>
    <lineage>
        <taxon>Eukaryota</taxon>
        <taxon>Viridiplantae</taxon>
        <taxon>Streptophyta</taxon>
        <taxon>Embryophyta</taxon>
        <taxon>Tracheophyta</taxon>
        <taxon>Spermatophyta</taxon>
        <taxon>Magnoliopsida</taxon>
        <taxon>Liliopsida</taxon>
        <taxon>Poales</taxon>
        <taxon>Poaceae</taxon>
        <taxon>BOP clade</taxon>
        <taxon>Oryzoideae</taxon>
        <taxon>Oryzeae</taxon>
        <taxon>Oryzinae</taxon>
        <taxon>Oryza</taxon>
        <taxon>Oryza sativa</taxon>
    </lineage>
</organism>
<evidence type="ECO:0000313" key="1">
    <source>
        <dbReference type="EMBL" id="BAD09186.1"/>
    </source>
</evidence>
<sequence length="142" mass="15509">MWKSKYAIGKELSPSLRSLVGIEPLEAKVCLKISLLLLHQGVQPHREKPKSREELERHQLEAGGIPLDPEERVCAFPQCTSCGACQRFSLALCQEEPPVLCRGAWVQPGASPVGSQSASYICTGIDEDDSSCSCLGLLRVFL</sequence>
<dbReference type="AlphaFoldDB" id="Q6ZB02"/>